<keyword evidence="2" id="KW-0645">Protease</keyword>
<dbReference type="InterPro" id="IPR013128">
    <property type="entry name" value="Peptidase_C1A"/>
</dbReference>
<dbReference type="PRINTS" id="PR00705">
    <property type="entry name" value="PAPAIN"/>
</dbReference>
<evidence type="ECO:0000256" key="3">
    <source>
        <dbReference type="ARBA" id="ARBA00022801"/>
    </source>
</evidence>
<dbReference type="Proteomes" id="UP001107558">
    <property type="component" value="Chromosome 2"/>
</dbReference>
<evidence type="ECO:0000313" key="9">
    <source>
        <dbReference type="Proteomes" id="UP001107558"/>
    </source>
</evidence>
<evidence type="ECO:0000256" key="6">
    <source>
        <dbReference type="SAM" id="SignalP"/>
    </source>
</evidence>
<organism evidence="8 9">
    <name type="scientific">Polypedilum vanderplanki</name>
    <name type="common">Sleeping chironomid midge</name>
    <dbReference type="NCBI Taxonomy" id="319348"/>
    <lineage>
        <taxon>Eukaryota</taxon>
        <taxon>Metazoa</taxon>
        <taxon>Ecdysozoa</taxon>
        <taxon>Arthropoda</taxon>
        <taxon>Hexapoda</taxon>
        <taxon>Insecta</taxon>
        <taxon>Pterygota</taxon>
        <taxon>Neoptera</taxon>
        <taxon>Endopterygota</taxon>
        <taxon>Diptera</taxon>
        <taxon>Nematocera</taxon>
        <taxon>Chironomoidea</taxon>
        <taxon>Chironomidae</taxon>
        <taxon>Chironominae</taxon>
        <taxon>Polypedilum</taxon>
        <taxon>Polypedilum</taxon>
    </lineage>
</organism>
<dbReference type="EMBL" id="JADBJN010000002">
    <property type="protein sequence ID" value="KAG5676493.1"/>
    <property type="molecule type" value="Genomic_DNA"/>
</dbReference>
<feature type="chain" id="PRO_5039941754" description="Peptidase C1A papain C-terminal domain-containing protein" evidence="6">
    <location>
        <begin position="20"/>
        <end position="379"/>
    </location>
</feature>
<dbReference type="GO" id="GO:0006508">
    <property type="term" value="P:proteolysis"/>
    <property type="evidence" value="ECO:0007669"/>
    <property type="project" value="UniProtKB-KW"/>
</dbReference>
<keyword evidence="4" id="KW-0788">Thiol protease</keyword>
<evidence type="ECO:0000256" key="1">
    <source>
        <dbReference type="ARBA" id="ARBA00008455"/>
    </source>
</evidence>
<evidence type="ECO:0000256" key="4">
    <source>
        <dbReference type="ARBA" id="ARBA00022807"/>
    </source>
</evidence>
<keyword evidence="6" id="KW-0732">Signal</keyword>
<dbReference type="GO" id="GO:0008234">
    <property type="term" value="F:cysteine-type peptidase activity"/>
    <property type="evidence" value="ECO:0007669"/>
    <property type="project" value="UniProtKB-KW"/>
</dbReference>
<dbReference type="InterPro" id="IPR000668">
    <property type="entry name" value="Peptidase_C1A_C"/>
</dbReference>
<dbReference type="SUPFAM" id="SSF54001">
    <property type="entry name" value="Cysteine proteinases"/>
    <property type="match status" value="1"/>
</dbReference>
<evidence type="ECO:0000256" key="5">
    <source>
        <dbReference type="SAM" id="MobiDB-lite"/>
    </source>
</evidence>
<accession>A0A9J6C3L8</accession>
<dbReference type="Pfam" id="PF00112">
    <property type="entry name" value="Peptidase_C1"/>
    <property type="match status" value="1"/>
</dbReference>
<feature type="signal peptide" evidence="6">
    <location>
        <begin position="1"/>
        <end position="19"/>
    </location>
</feature>
<name>A0A9J6C3L8_POLVA</name>
<dbReference type="Gene3D" id="3.90.70.10">
    <property type="entry name" value="Cysteine proteinases"/>
    <property type="match status" value="1"/>
</dbReference>
<dbReference type="PROSITE" id="PS00640">
    <property type="entry name" value="THIOL_PROTEASE_ASN"/>
    <property type="match status" value="1"/>
</dbReference>
<dbReference type="OrthoDB" id="10253408at2759"/>
<keyword evidence="9" id="KW-1185">Reference proteome</keyword>
<comment type="similarity">
    <text evidence="1">Belongs to the peptidase C1 family.</text>
</comment>
<evidence type="ECO:0000259" key="7">
    <source>
        <dbReference type="SMART" id="SM00645"/>
    </source>
</evidence>
<evidence type="ECO:0000313" key="8">
    <source>
        <dbReference type="EMBL" id="KAG5676493.1"/>
    </source>
</evidence>
<evidence type="ECO:0000256" key="2">
    <source>
        <dbReference type="ARBA" id="ARBA00022670"/>
    </source>
</evidence>
<feature type="region of interest" description="Disordered" evidence="5">
    <location>
        <begin position="23"/>
        <end position="56"/>
    </location>
</feature>
<reference evidence="8" key="1">
    <citation type="submission" date="2021-03" db="EMBL/GenBank/DDBJ databases">
        <title>Chromosome level genome of the anhydrobiotic midge Polypedilum vanderplanki.</title>
        <authorList>
            <person name="Yoshida Y."/>
            <person name="Kikawada T."/>
            <person name="Gusev O."/>
        </authorList>
    </citation>
    <scope>NUCLEOTIDE SEQUENCE</scope>
    <source>
        <strain evidence="8">NIAS01</strain>
        <tissue evidence="8">Whole body or cell culture</tissue>
    </source>
</reference>
<keyword evidence="3" id="KW-0378">Hydrolase</keyword>
<gene>
    <name evidence="8" type="ORF">PVAND_006324</name>
</gene>
<sequence>MKSIKFLICFSLFVTLAFANDKSSEEVPPQPPSIITEPAQPENHTNNFDPENCKIDPPPTDEELTEYFEWMDKHNKNWRNATQRKCKLIRVVYNMREIKAHNQRFKEGKETYEKDLWTGSEFTDEEKFKEYKIKEFPQLIKTRQAPASLPNLPPPVASVDYREKGWISPSVPQNGCGSCWAFAAITPLEAQVRKCNISNETLSIQSMVDCCTVGCWGCQSGWPHYGYRWIRLNAIVTNASYPYTARVRNCTFDKTKAIALIDSHRNYQFPNGNASFIQQLVSTYGPVATVMCVEGTIFSYKSGVYSSTNPCTTPMHGVVIVGYGTDPVGGDFWIIKNSWGPGFGDNGFFKMKRGTNNCLIESNISIPFVKKLDGTPCPN</sequence>
<dbReference type="CDD" id="cd02248">
    <property type="entry name" value="Peptidase_C1A"/>
    <property type="match status" value="1"/>
</dbReference>
<dbReference type="InterPro" id="IPR039417">
    <property type="entry name" value="Peptidase_C1A_papain-like"/>
</dbReference>
<dbReference type="AlphaFoldDB" id="A0A9J6C3L8"/>
<comment type="caution">
    <text evidence="8">The sequence shown here is derived from an EMBL/GenBank/DDBJ whole genome shotgun (WGS) entry which is preliminary data.</text>
</comment>
<dbReference type="InterPro" id="IPR025661">
    <property type="entry name" value="Pept_asp_AS"/>
</dbReference>
<dbReference type="SMART" id="SM00645">
    <property type="entry name" value="Pept_C1"/>
    <property type="match status" value="1"/>
</dbReference>
<dbReference type="InterPro" id="IPR000169">
    <property type="entry name" value="Pept_cys_AS"/>
</dbReference>
<dbReference type="PANTHER" id="PTHR12411">
    <property type="entry name" value="CYSTEINE PROTEASE FAMILY C1-RELATED"/>
    <property type="match status" value="1"/>
</dbReference>
<feature type="domain" description="Peptidase C1A papain C-terminal" evidence="7">
    <location>
        <begin position="155"/>
        <end position="368"/>
    </location>
</feature>
<dbReference type="InterPro" id="IPR038765">
    <property type="entry name" value="Papain-like_cys_pep_sf"/>
</dbReference>
<dbReference type="PROSITE" id="PS00139">
    <property type="entry name" value="THIOL_PROTEASE_CYS"/>
    <property type="match status" value="1"/>
</dbReference>
<proteinExistence type="inferred from homology"/>
<protein>
    <recommendedName>
        <fullName evidence="7">Peptidase C1A papain C-terminal domain-containing protein</fullName>
    </recommendedName>
</protein>